<reference evidence="4 5" key="1">
    <citation type="submission" date="2020-02" db="EMBL/GenBank/DDBJ databases">
        <title>A chromosome-scale genome assembly of the black bullhead catfish (Ameiurus melas).</title>
        <authorList>
            <person name="Wen M."/>
            <person name="Zham M."/>
            <person name="Cabau C."/>
            <person name="Klopp C."/>
            <person name="Donnadieu C."/>
            <person name="Roques C."/>
            <person name="Bouchez O."/>
            <person name="Lampietro C."/>
            <person name="Jouanno E."/>
            <person name="Herpin A."/>
            <person name="Louis A."/>
            <person name="Berthelot C."/>
            <person name="Parey E."/>
            <person name="Roest-Crollius H."/>
            <person name="Braasch I."/>
            <person name="Postlethwait J."/>
            <person name="Robinson-Rechavi M."/>
            <person name="Echchiki A."/>
            <person name="Begum T."/>
            <person name="Montfort J."/>
            <person name="Schartl M."/>
            <person name="Bobe J."/>
            <person name="Guiguen Y."/>
        </authorList>
    </citation>
    <scope>NUCLEOTIDE SEQUENCE [LARGE SCALE GENOMIC DNA]</scope>
    <source>
        <strain evidence="4">M_S1</strain>
        <tissue evidence="4">Blood</tissue>
    </source>
</reference>
<keyword evidence="1" id="KW-0433">Leucine-rich repeat</keyword>
<sequence>MSSKMSVSENQDTEKDKRKVSREPNHFSLKSEESMSFPLFFRDGDCSTELRLFGCNLREESCRVLSSVLSSHSSSLRELDLSSNDLQDSGVKLLSAGLETPQCKLEILRLCECNLTEESCRVLSSVLSLNSSGLRELDLSVNNLQDSGVKLLSAGLENPHCKLEIMRSDHLFITVSH</sequence>
<dbReference type="InterPro" id="IPR051261">
    <property type="entry name" value="NLR"/>
</dbReference>
<dbReference type="Gene3D" id="3.80.10.10">
    <property type="entry name" value="Ribonuclease Inhibitor"/>
    <property type="match status" value="1"/>
</dbReference>
<feature type="compositionally biased region" description="Polar residues" evidence="3">
    <location>
        <begin position="1"/>
        <end position="10"/>
    </location>
</feature>
<dbReference type="Pfam" id="PF13516">
    <property type="entry name" value="LRR_6"/>
    <property type="match status" value="2"/>
</dbReference>
<accession>A0A7J6A6A0</accession>
<feature type="compositionally biased region" description="Basic and acidic residues" evidence="3">
    <location>
        <begin position="12"/>
        <end position="25"/>
    </location>
</feature>
<dbReference type="EMBL" id="JAAGNN010000017">
    <property type="protein sequence ID" value="KAF4078365.1"/>
    <property type="molecule type" value="Genomic_DNA"/>
</dbReference>
<protein>
    <recommendedName>
        <fullName evidence="6">NACHT, LRR and PYD domains-containing protein 12</fullName>
    </recommendedName>
</protein>
<dbReference type="PANTHER" id="PTHR24106">
    <property type="entry name" value="NACHT, LRR AND CARD DOMAINS-CONTAINING"/>
    <property type="match status" value="1"/>
</dbReference>
<dbReference type="Proteomes" id="UP000593565">
    <property type="component" value="Unassembled WGS sequence"/>
</dbReference>
<dbReference type="InterPro" id="IPR001611">
    <property type="entry name" value="Leu-rich_rpt"/>
</dbReference>
<dbReference type="SMART" id="SM00368">
    <property type="entry name" value="LRR_RI"/>
    <property type="match status" value="4"/>
</dbReference>
<evidence type="ECO:0000313" key="4">
    <source>
        <dbReference type="EMBL" id="KAF4078365.1"/>
    </source>
</evidence>
<evidence type="ECO:0008006" key="6">
    <source>
        <dbReference type="Google" id="ProtNLM"/>
    </source>
</evidence>
<dbReference type="AlphaFoldDB" id="A0A7J6A6A0"/>
<evidence type="ECO:0000313" key="5">
    <source>
        <dbReference type="Proteomes" id="UP000593565"/>
    </source>
</evidence>
<name>A0A7J6A6A0_AMEME</name>
<keyword evidence="2" id="KW-0677">Repeat</keyword>
<proteinExistence type="predicted"/>
<dbReference type="SUPFAM" id="SSF52047">
    <property type="entry name" value="RNI-like"/>
    <property type="match status" value="1"/>
</dbReference>
<organism evidence="4 5">
    <name type="scientific">Ameiurus melas</name>
    <name type="common">Black bullhead</name>
    <name type="synonym">Silurus melas</name>
    <dbReference type="NCBI Taxonomy" id="219545"/>
    <lineage>
        <taxon>Eukaryota</taxon>
        <taxon>Metazoa</taxon>
        <taxon>Chordata</taxon>
        <taxon>Craniata</taxon>
        <taxon>Vertebrata</taxon>
        <taxon>Euteleostomi</taxon>
        <taxon>Actinopterygii</taxon>
        <taxon>Neopterygii</taxon>
        <taxon>Teleostei</taxon>
        <taxon>Ostariophysi</taxon>
        <taxon>Siluriformes</taxon>
        <taxon>Ictaluridae</taxon>
        <taxon>Ameiurus</taxon>
    </lineage>
</organism>
<gene>
    <name evidence="4" type="ORF">AMELA_G00198410</name>
</gene>
<feature type="region of interest" description="Disordered" evidence="3">
    <location>
        <begin position="1"/>
        <end position="25"/>
    </location>
</feature>
<comment type="caution">
    <text evidence="4">The sequence shown here is derived from an EMBL/GenBank/DDBJ whole genome shotgun (WGS) entry which is preliminary data.</text>
</comment>
<dbReference type="InterPro" id="IPR032675">
    <property type="entry name" value="LRR_dom_sf"/>
</dbReference>
<keyword evidence="5" id="KW-1185">Reference proteome</keyword>
<evidence type="ECO:0000256" key="2">
    <source>
        <dbReference type="ARBA" id="ARBA00022737"/>
    </source>
</evidence>
<evidence type="ECO:0000256" key="3">
    <source>
        <dbReference type="SAM" id="MobiDB-lite"/>
    </source>
</evidence>
<evidence type="ECO:0000256" key="1">
    <source>
        <dbReference type="ARBA" id="ARBA00022614"/>
    </source>
</evidence>